<proteinExistence type="inferred from homology"/>
<dbReference type="Pfam" id="PF00113">
    <property type="entry name" value="Enolase_C"/>
    <property type="match status" value="1"/>
</dbReference>
<dbReference type="InterPro" id="IPR020810">
    <property type="entry name" value="Enolase_C"/>
</dbReference>
<evidence type="ECO:0000256" key="4">
    <source>
        <dbReference type="ARBA" id="ARBA00023152"/>
    </source>
</evidence>
<evidence type="ECO:0000313" key="8">
    <source>
        <dbReference type="Proteomes" id="UP001497516"/>
    </source>
</evidence>
<dbReference type="EMBL" id="OZ034820">
    <property type="protein sequence ID" value="CAL1399867.1"/>
    <property type="molecule type" value="Genomic_DNA"/>
</dbReference>
<evidence type="ECO:0000256" key="1">
    <source>
        <dbReference type="ARBA" id="ARBA00005031"/>
    </source>
</evidence>
<name>A0AAV2FPH5_9ROSI</name>
<dbReference type="InterPro" id="IPR036849">
    <property type="entry name" value="Enolase-like_C_sf"/>
</dbReference>
<dbReference type="SUPFAM" id="SSF51604">
    <property type="entry name" value="Enolase C-terminal domain-like"/>
    <property type="match status" value="1"/>
</dbReference>
<comment type="pathway">
    <text evidence="1">Carbohydrate degradation; glycolysis; pyruvate from D-glyceraldehyde 3-phosphate: step 4/5.</text>
</comment>
<keyword evidence="8" id="KW-1185">Reference proteome</keyword>
<dbReference type="Proteomes" id="UP001497516">
    <property type="component" value="Chromosome 7"/>
</dbReference>
<evidence type="ECO:0000313" key="7">
    <source>
        <dbReference type="EMBL" id="CAL1399867.1"/>
    </source>
</evidence>
<dbReference type="EC" id="4.2.1.11" evidence="3"/>
<evidence type="ECO:0000256" key="3">
    <source>
        <dbReference type="ARBA" id="ARBA00012058"/>
    </source>
</evidence>
<evidence type="ECO:0000256" key="5">
    <source>
        <dbReference type="ARBA" id="ARBA00023239"/>
    </source>
</evidence>
<feature type="domain" description="Enolase C-terminal TIM barrel" evidence="6">
    <location>
        <begin position="1"/>
        <end position="34"/>
    </location>
</feature>
<dbReference type="GO" id="GO:0006096">
    <property type="term" value="P:glycolytic process"/>
    <property type="evidence" value="ECO:0007669"/>
    <property type="project" value="UniProtKB-KW"/>
</dbReference>
<keyword evidence="5" id="KW-0456">Lyase</keyword>
<evidence type="ECO:0000259" key="6">
    <source>
        <dbReference type="Pfam" id="PF00113"/>
    </source>
</evidence>
<protein>
    <recommendedName>
        <fullName evidence="3">phosphopyruvate hydratase</fullName>
        <ecNumber evidence="3">4.2.1.11</ecNumber>
    </recommendedName>
</protein>
<dbReference type="AlphaFoldDB" id="A0AAV2FPH5"/>
<comment type="similarity">
    <text evidence="2">Belongs to the enolase family.</text>
</comment>
<dbReference type="GO" id="GO:0004634">
    <property type="term" value="F:phosphopyruvate hydratase activity"/>
    <property type="evidence" value="ECO:0007669"/>
    <property type="project" value="UniProtKB-EC"/>
</dbReference>
<dbReference type="Gene3D" id="3.20.20.120">
    <property type="entry name" value="Enolase-like C-terminal domain"/>
    <property type="match status" value="1"/>
</dbReference>
<keyword evidence="4" id="KW-0324">Glycolysis</keyword>
<accession>A0AAV2FPH5</accession>
<gene>
    <name evidence="7" type="ORF">LTRI10_LOCUS40033</name>
</gene>
<organism evidence="7 8">
    <name type="scientific">Linum trigynum</name>
    <dbReference type="NCBI Taxonomy" id="586398"/>
    <lineage>
        <taxon>Eukaryota</taxon>
        <taxon>Viridiplantae</taxon>
        <taxon>Streptophyta</taxon>
        <taxon>Embryophyta</taxon>
        <taxon>Tracheophyta</taxon>
        <taxon>Spermatophyta</taxon>
        <taxon>Magnoliopsida</taxon>
        <taxon>eudicotyledons</taxon>
        <taxon>Gunneridae</taxon>
        <taxon>Pentapetalae</taxon>
        <taxon>rosids</taxon>
        <taxon>fabids</taxon>
        <taxon>Malpighiales</taxon>
        <taxon>Linaceae</taxon>
        <taxon>Linum</taxon>
    </lineage>
</organism>
<evidence type="ECO:0000256" key="2">
    <source>
        <dbReference type="ARBA" id="ARBA00009604"/>
    </source>
</evidence>
<sequence>MQEFMIFPTESSTFKEAMKISAKVYHHLKDLEQKGRLGSEFWVENGELATRRSWKAKYPVRSLKYPTG</sequence>
<reference evidence="7 8" key="1">
    <citation type="submission" date="2024-04" db="EMBL/GenBank/DDBJ databases">
        <authorList>
            <person name="Fracassetti M."/>
        </authorList>
    </citation>
    <scope>NUCLEOTIDE SEQUENCE [LARGE SCALE GENOMIC DNA]</scope>
</reference>